<dbReference type="EMBL" id="UOEO01000077">
    <property type="protein sequence ID" value="VAW17713.1"/>
    <property type="molecule type" value="Genomic_DNA"/>
</dbReference>
<dbReference type="GO" id="GO:0004069">
    <property type="term" value="F:L-aspartate:2-oxoglutarate aminotransferase activity"/>
    <property type="evidence" value="ECO:0007669"/>
    <property type="project" value="UniProtKB-EC"/>
</dbReference>
<keyword evidence="1" id="KW-0032">Aminotransferase</keyword>
<organism evidence="1">
    <name type="scientific">hydrothermal vent metagenome</name>
    <dbReference type="NCBI Taxonomy" id="652676"/>
    <lineage>
        <taxon>unclassified sequences</taxon>
        <taxon>metagenomes</taxon>
        <taxon>ecological metagenomes</taxon>
    </lineage>
</organism>
<dbReference type="EC" id="2.6.1.1" evidence="1"/>
<reference evidence="1" key="1">
    <citation type="submission" date="2018-06" db="EMBL/GenBank/DDBJ databases">
        <authorList>
            <person name="Zhirakovskaya E."/>
        </authorList>
    </citation>
    <scope>NUCLEOTIDE SEQUENCE</scope>
</reference>
<sequence length="207" mass="22529">MSGVFLVLVKSKIFDCGGGAVYMHLEGTRSNSLPRLQGRLGGVFIRAAVGRLRSRPRHPRLFYARRRRILRMLPRHRLFYARRRRILRMLPRYPLFLRAAVASYGCFPGTPGSFMRAAVASYGCFPGTPGSFMRAAVASYGCFPGTPGSFMRAAVASYGCFPGTPAMGGAHTGNGKINEAKPQRALTRTGQFLGRPAGAPAINIGRC</sequence>
<protein>
    <submittedName>
        <fullName evidence="1">Transcriptional regulator, GntR family domain / Aspartate aminotransferase</fullName>
        <ecNumber evidence="1">2.6.1.1</ecNumber>
    </submittedName>
</protein>
<keyword evidence="1" id="KW-0808">Transferase</keyword>
<name>A0A3B0TNE1_9ZZZZ</name>
<proteinExistence type="predicted"/>
<gene>
    <name evidence="1" type="ORF">MNBD_ALPHA12-221</name>
</gene>
<evidence type="ECO:0000313" key="1">
    <source>
        <dbReference type="EMBL" id="VAW17713.1"/>
    </source>
</evidence>
<dbReference type="AlphaFoldDB" id="A0A3B0TNE1"/>
<accession>A0A3B0TNE1</accession>